<dbReference type="EC" id="1.1.2.4" evidence="9"/>
<dbReference type="Gene3D" id="3.30.465.10">
    <property type="match status" value="1"/>
</dbReference>
<dbReference type="Pfam" id="PF02913">
    <property type="entry name" value="FAD-oxidase_C"/>
    <property type="match status" value="1"/>
</dbReference>
<feature type="non-terminal residue" evidence="12">
    <location>
        <position position="1"/>
    </location>
</feature>
<dbReference type="SUPFAM" id="SSF55103">
    <property type="entry name" value="FAD-linked oxidases, C-terminal domain"/>
    <property type="match status" value="1"/>
</dbReference>
<name>A0A139ADE0_GONPJ</name>
<evidence type="ECO:0000256" key="6">
    <source>
        <dbReference type="ARBA" id="ARBA00022946"/>
    </source>
</evidence>
<evidence type="ECO:0000256" key="2">
    <source>
        <dbReference type="ARBA" id="ARBA00004173"/>
    </source>
</evidence>
<dbReference type="GO" id="GO:0008720">
    <property type="term" value="F:D-lactate dehydrogenase (NAD+) activity"/>
    <property type="evidence" value="ECO:0007669"/>
    <property type="project" value="TreeGrafter"/>
</dbReference>
<evidence type="ECO:0000256" key="3">
    <source>
        <dbReference type="ARBA" id="ARBA00008000"/>
    </source>
</evidence>
<reference evidence="12 13" key="1">
    <citation type="journal article" date="2015" name="Genome Biol. Evol.">
        <title>Phylogenomic analyses indicate that early fungi evolved digesting cell walls of algal ancestors of land plants.</title>
        <authorList>
            <person name="Chang Y."/>
            <person name="Wang S."/>
            <person name="Sekimoto S."/>
            <person name="Aerts A.L."/>
            <person name="Choi C."/>
            <person name="Clum A."/>
            <person name="LaButti K.M."/>
            <person name="Lindquist E.A."/>
            <person name="Yee Ngan C."/>
            <person name="Ohm R.A."/>
            <person name="Salamov A.A."/>
            <person name="Grigoriev I.V."/>
            <person name="Spatafora J.W."/>
            <person name="Berbee M.L."/>
        </authorList>
    </citation>
    <scope>NUCLEOTIDE SEQUENCE [LARGE SCALE GENOMIC DNA]</scope>
    <source>
        <strain evidence="12 13">JEL478</strain>
    </source>
</reference>
<comment type="similarity">
    <text evidence="3">Belongs to the FAD-binding oxidoreductase/transferase type 4 family.</text>
</comment>
<evidence type="ECO:0000259" key="11">
    <source>
        <dbReference type="PROSITE" id="PS51387"/>
    </source>
</evidence>
<accession>A0A139ADE0</accession>
<dbReference type="FunFam" id="3.30.465.10:FF:000016">
    <property type="entry name" value="probable D-lactate dehydrogenase, mitochondrial"/>
    <property type="match status" value="1"/>
</dbReference>
<dbReference type="InterPro" id="IPR016164">
    <property type="entry name" value="FAD-linked_Oxase-like_C"/>
</dbReference>
<dbReference type="FunFam" id="3.30.70.2740:FF:000001">
    <property type="entry name" value="D-lactate dehydrogenase mitochondrial"/>
    <property type="match status" value="1"/>
</dbReference>
<keyword evidence="5" id="KW-0274">FAD</keyword>
<dbReference type="GO" id="GO:1903457">
    <property type="term" value="P:lactate catabolic process"/>
    <property type="evidence" value="ECO:0007669"/>
    <property type="project" value="TreeGrafter"/>
</dbReference>
<dbReference type="InterPro" id="IPR016166">
    <property type="entry name" value="FAD-bd_PCMH"/>
</dbReference>
<evidence type="ECO:0000256" key="9">
    <source>
        <dbReference type="ARBA" id="ARBA00038897"/>
    </source>
</evidence>
<evidence type="ECO:0000256" key="4">
    <source>
        <dbReference type="ARBA" id="ARBA00022630"/>
    </source>
</evidence>
<dbReference type="FunFam" id="1.10.45.10:FF:000001">
    <property type="entry name" value="D-lactate dehydrogenase mitochondrial"/>
    <property type="match status" value="1"/>
</dbReference>
<dbReference type="GO" id="GO:0005739">
    <property type="term" value="C:mitochondrion"/>
    <property type="evidence" value="ECO:0007669"/>
    <property type="project" value="UniProtKB-SubCell"/>
</dbReference>
<organism evidence="12 13">
    <name type="scientific">Gonapodya prolifera (strain JEL478)</name>
    <name type="common">Monoblepharis prolifera</name>
    <dbReference type="NCBI Taxonomy" id="1344416"/>
    <lineage>
        <taxon>Eukaryota</taxon>
        <taxon>Fungi</taxon>
        <taxon>Fungi incertae sedis</taxon>
        <taxon>Chytridiomycota</taxon>
        <taxon>Chytridiomycota incertae sedis</taxon>
        <taxon>Monoblepharidomycetes</taxon>
        <taxon>Monoblepharidales</taxon>
        <taxon>Gonapodyaceae</taxon>
        <taxon>Gonapodya</taxon>
    </lineage>
</organism>
<dbReference type="AlphaFoldDB" id="A0A139ADE0"/>
<dbReference type="Pfam" id="PF01565">
    <property type="entry name" value="FAD_binding_4"/>
    <property type="match status" value="1"/>
</dbReference>
<keyword evidence="6" id="KW-0809">Transit peptide</keyword>
<dbReference type="SUPFAM" id="SSF56176">
    <property type="entry name" value="FAD-binding/transporter-associated domain-like"/>
    <property type="match status" value="1"/>
</dbReference>
<dbReference type="Gene3D" id="3.30.70.2740">
    <property type="match status" value="1"/>
</dbReference>
<evidence type="ECO:0000256" key="8">
    <source>
        <dbReference type="ARBA" id="ARBA00023128"/>
    </source>
</evidence>
<feature type="non-terminal residue" evidence="12">
    <location>
        <position position="447"/>
    </location>
</feature>
<dbReference type="OMA" id="WSTIGGN"/>
<gene>
    <name evidence="12" type="ORF">M427DRAFT_86425</name>
</gene>
<evidence type="ECO:0000256" key="7">
    <source>
        <dbReference type="ARBA" id="ARBA00023002"/>
    </source>
</evidence>
<proteinExistence type="inferred from homology"/>
<dbReference type="PROSITE" id="PS51387">
    <property type="entry name" value="FAD_PCMH"/>
    <property type="match status" value="1"/>
</dbReference>
<comment type="subcellular location">
    <subcellularLocation>
        <location evidence="2">Mitochondrion</location>
    </subcellularLocation>
</comment>
<dbReference type="STRING" id="1344416.A0A139ADE0"/>
<keyword evidence="4" id="KW-0285">Flavoprotein</keyword>
<feature type="domain" description="FAD-binding PCMH-type" evidence="11">
    <location>
        <begin position="14"/>
        <end position="192"/>
    </location>
</feature>
<comment type="cofactor">
    <cofactor evidence="1">
        <name>FAD</name>
        <dbReference type="ChEBI" id="CHEBI:57692"/>
    </cofactor>
</comment>
<keyword evidence="8" id="KW-0496">Mitochondrion</keyword>
<dbReference type="OrthoDB" id="7786253at2759"/>
<dbReference type="GO" id="GO:0071949">
    <property type="term" value="F:FAD binding"/>
    <property type="evidence" value="ECO:0007669"/>
    <property type="project" value="InterPro"/>
</dbReference>
<dbReference type="InterPro" id="IPR006094">
    <property type="entry name" value="Oxid_FAD_bind_N"/>
</dbReference>
<sequence>SDLKVRSKDLSYHEPVMPVGIVSIANEEDVSKALRICNKHGVGVVVFAAGTSLEGQVVPGREGCVVLDLSMFDKLVAVHPGDLDCVVQPGLNWMELNNQLKEHGLFFPPDPGAAATIGGMCGTCASGTLAWRYGTMKENVLALRVVLPTGEIIKTRSRATKSSAGYDLTRLFVGSEGTLGVITQATLRLKKIPTVSAAAKFQFPTLDHAARFSSFLVKRCIPLQRLEVMDEIAVRSVNLAFDQGLPERPVVLLDFAGTSEADVEGQIKEVERLARDAEFKCEDLAITKDPVQAEKLWSVRKRALFAAKSLREGAGHGKSKTRIATLTTDVAVPPSRLPDILEVTRQLIVKHGVVAPIVAHAGDGNFHCFLLVDEANEQEILISERFRDEMAEAAIGMEGTCTGEHGVGSGKRHLLVKELGPGAIRLMRALKKAVDPNGIMNPGKVFE</sequence>
<dbReference type="InterPro" id="IPR036318">
    <property type="entry name" value="FAD-bd_PCMH-like_sf"/>
</dbReference>
<keyword evidence="13" id="KW-1185">Reference proteome</keyword>
<dbReference type="InterPro" id="IPR016171">
    <property type="entry name" value="Vanillyl_alc_oxidase_C-sub2"/>
</dbReference>
<evidence type="ECO:0000256" key="1">
    <source>
        <dbReference type="ARBA" id="ARBA00001974"/>
    </source>
</evidence>
<dbReference type="PANTHER" id="PTHR11748">
    <property type="entry name" value="D-LACTATE DEHYDROGENASE"/>
    <property type="match status" value="1"/>
</dbReference>
<protein>
    <recommendedName>
        <fullName evidence="9">D-lactate dehydrogenase (cytochrome)</fullName>
        <ecNumber evidence="9">1.1.2.4</ecNumber>
    </recommendedName>
</protein>
<evidence type="ECO:0000256" key="5">
    <source>
        <dbReference type="ARBA" id="ARBA00022827"/>
    </source>
</evidence>
<dbReference type="EMBL" id="KQ965768">
    <property type="protein sequence ID" value="KXS14604.1"/>
    <property type="molecule type" value="Genomic_DNA"/>
</dbReference>
<dbReference type="InterPro" id="IPR016169">
    <property type="entry name" value="FAD-bd_PCMH_sub2"/>
</dbReference>
<evidence type="ECO:0000313" key="12">
    <source>
        <dbReference type="EMBL" id="KXS14604.1"/>
    </source>
</evidence>
<dbReference type="Gene3D" id="1.10.45.10">
    <property type="entry name" value="Vanillyl-alcohol Oxidase, Chain A, domain 4"/>
    <property type="match status" value="1"/>
</dbReference>
<evidence type="ECO:0000256" key="10">
    <source>
        <dbReference type="ARBA" id="ARBA00051436"/>
    </source>
</evidence>
<dbReference type="Proteomes" id="UP000070544">
    <property type="component" value="Unassembled WGS sequence"/>
</dbReference>
<keyword evidence="7" id="KW-0560">Oxidoreductase</keyword>
<dbReference type="InterPro" id="IPR004113">
    <property type="entry name" value="FAD-bd_oxidored_4_C"/>
</dbReference>
<dbReference type="PANTHER" id="PTHR11748:SF111">
    <property type="entry name" value="D-LACTATE DEHYDROGENASE, MITOCHONDRIAL-RELATED"/>
    <property type="match status" value="1"/>
</dbReference>
<evidence type="ECO:0000313" key="13">
    <source>
        <dbReference type="Proteomes" id="UP000070544"/>
    </source>
</evidence>
<dbReference type="GO" id="GO:0004458">
    <property type="term" value="F:D-lactate dehydrogenase (cytochrome) activity"/>
    <property type="evidence" value="ECO:0007669"/>
    <property type="project" value="UniProtKB-EC"/>
</dbReference>
<comment type="catalytic activity">
    <reaction evidence="10">
        <text>(R)-lactate + 2 Fe(III)-[cytochrome c] = 2 Fe(II)-[cytochrome c] + pyruvate + 2 H(+)</text>
        <dbReference type="Rhea" id="RHEA:13521"/>
        <dbReference type="Rhea" id="RHEA-COMP:10350"/>
        <dbReference type="Rhea" id="RHEA-COMP:14399"/>
        <dbReference type="ChEBI" id="CHEBI:15361"/>
        <dbReference type="ChEBI" id="CHEBI:15378"/>
        <dbReference type="ChEBI" id="CHEBI:16004"/>
        <dbReference type="ChEBI" id="CHEBI:29033"/>
        <dbReference type="ChEBI" id="CHEBI:29034"/>
        <dbReference type="EC" id="1.1.2.4"/>
    </reaction>
</comment>